<dbReference type="PANTHER" id="PTHR34387">
    <property type="entry name" value="SLR1258 PROTEIN"/>
    <property type="match status" value="1"/>
</dbReference>
<organism evidence="1 2">
    <name type="scientific">Paralimibaculum aggregatum</name>
    <dbReference type="NCBI Taxonomy" id="3036245"/>
    <lineage>
        <taxon>Bacteria</taxon>
        <taxon>Pseudomonadati</taxon>
        <taxon>Pseudomonadota</taxon>
        <taxon>Alphaproteobacteria</taxon>
        <taxon>Rhodobacterales</taxon>
        <taxon>Paracoccaceae</taxon>
        <taxon>Paralimibaculum</taxon>
    </lineage>
</organism>
<dbReference type="Gene3D" id="3.30.110.170">
    <property type="entry name" value="Protein of unknown function (DUF541), domain 1"/>
    <property type="match status" value="1"/>
</dbReference>
<sequence length="250" mass="25726">MTMARRRDGRRRGWRGAVLAGLLALPIWGAGMPGSLEAAAEEVAAITVTGHGTASGRPDIATLRIGVETRADSAAEALAENSEAAGRLIAALRASGVPERLIQTQGFAVHPVYGSKSSYGREADGFQVSNNVVARIEDLGGLGALLDRVVQDGANRIDQLAFGIADPAPLEAEARRAAVAEARLAAETIAEAAGLALGPIREIRAGGGGRPMPQAAARFAAESSSAVPIQGGELALQAEVTVVWELRAPE</sequence>
<evidence type="ECO:0000313" key="1">
    <source>
        <dbReference type="EMBL" id="GMG84672.1"/>
    </source>
</evidence>
<accession>A0ABQ6LNV0</accession>
<dbReference type="Gene3D" id="3.30.70.2970">
    <property type="entry name" value="Protein of unknown function (DUF541), domain 2"/>
    <property type="match status" value="1"/>
</dbReference>
<dbReference type="Proteomes" id="UP001239909">
    <property type="component" value="Unassembled WGS sequence"/>
</dbReference>
<keyword evidence="2" id="KW-1185">Reference proteome</keyword>
<dbReference type="EMBL" id="BSYI01000040">
    <property type="protein sequence ID" value="GMG84672.1"/>
    <property type="molecule type" value="Genomic_DNA"/>
</dbReference>
<evidence type="ECO:0000313" key="2">
    <source>
        <dbReference type="Proteomes" id="UP001239909"/>
    </source>
</evidence>
<reference evidence="1 2" key="1">
    <citation type="submission" date="2023-04" db="EMBL/GenBank/DDBJ databases">
        <title>Marinoamorphus aggregata gen. nov., sp. Nov., isolate from tissue of brittle star Ophioplocus japonicus.</title>
        <authorList>
            <person name="Kawano K."/>
            <person name="Sawayama S."/>
            <person name="Nakagawa S."/>
        </authorList>
    </citation>
    <scope>NUCLEOTIDE SEQUENCE [LARGE SCALE GENOMIC DNA]</scope>
    <source>
        <strain evidence="1 2">NKW23</strain>
    </source>
</reference>
<proteinExistence type="predicted"/>
<dbReference type="InterPro" id="IPR052022">
    <property type="entry name" value="26kDa_periplasmic_antigen"/>
</dbReference>
<dbReference type="InterPro" id="IPR007497">
    <property type="entry name" value="SIMPL/DUF541"/>
</dbReference>
<dbReference type="PANTHER" id="PTHR34387:SF1">
    <property type="entry name" value="PERIPLASMIC IMMUNOGENIC PROTEIN"/>
    <property type="match status" value="1"/>
</dbReference>
<comment type="caution">
    <text evidence="1">The sequence shown here is derived from an EMBL/GenBank/DDBJ whole genome shotgun (WGS) entry which is preliminary data.</text>
</comment>
<gene>
    <name evidence="1" type="ORF">LNKW23_38880</name>
</gene>
<dbReference type="Pfam" id="PF04402">
    <property type="entry name" value="SIMPL"/>
    <property type="match status" value="1"/>
</dbReference>
<name>A0ABQ6LNV0_9RHOB</name>
<protein>
    <submittedName>
        <fullName evidence="1">SIMPL domain-containing protein</fullName>
    </submittedName>
</protein>